<evidence type="ECO:0000313" key="2">
    <source>
        <dbReference type="EMBL" id="KAG5483376.1"/>
    </source>
</evidence>
<dbReference type="EMBL" id="JAFEUZ010000014">
    <property type="protein sequence ID" value="KAG5483376.1"/>
    <property type="molecule type" value="Genomic_DNA"/>
</dbReference>
<accession>A0A836GY06</accession>
<dbReference type="OrthoDB" id="258353at2759"/>
<dbReference type="Proteomes" id="UP000673552">
    <property type="component" value="Unassembled WGS sequence"/>
</dbReference>
<feature type="chain" id="PRO_5032745585" description="Membrane-associated protein" evidence="1">
    <location>
        <begin position="33"/>
        <end position="200"/>
    </location>
</feature>
<dbReference type="AlphaFoldDB" id="A0A836GY06"/>
<comment type="caution">
    <text evidence="2">The sequence shown here is derived from an EMBL/GenBank/DDBJ whole genome shotgun (WGS) entry which is preliminary data.</text>
</comment>
<dbReference type="GeneID" id="92514918"/>
<protein>
    <recommendedName>
        <fullName evidence="4">Membrane-associated protein</fullName>
    </recommendedName>
</protein>
<dbReference type="KEGG" id="lmat:92514918"/>
<evidence type="ECO:0000313" key="3">
    <source>
        <dbReference type="Proteomes" id="UP000673552"/>
    </source>
</evidence>
<gene>
    <name evidence="2" type="ORF">LSCM1_04924</name>
</gene>
<dbReference type="RefSeq" id="XP_067180179.1">
    <property type="nucleotide sequence ID" value="XM_067322406.1"/>
</dbReference>
<proteinExistence type="predicted"/>
<name>A0A836GY06_9TRYP</name>
<evidence type="ECO:0000256" key="1">
    <source>
        <dbReference type="SAM" id="SignalP"/>
    </source>
</evidence>
<evidence type="ECO:0008006" key="4">
    <source>
        <dbReference type="Google" id="ProtNLM"/>
    </source>
</evidence>
<keyword evidence="3" id="KW-1185">Reference proteome</keyword>
<organism evidence="2 3">
    <name type="scientific">Leishmania martiniquensis</name>
    <dbReference type="NCBI Taxonomy" id="1580590"/>
    <lineage>
        <taxon>Eukaryota</taxon>
        <taxon>Discoba</taxon>
        <taxon>Euglenozoa</taxon>
        <taxon>Kinetoplastea</taxon>
        <taxon>Metakinetoplastina</taxon>
        <taxon>Trypanosomatida</taxon>
        <taxon>Trypanosomatidae</taxon>
        <taxon>Leishmaniinae</taxon>
        <taxon>Leishmania</taxon>
    </lineage>
</organism>
<keyword evidence="1" id="KW-0732">Signal</keyword>
<feature type="signal peptide" evidence="1">
    <location>
        <begin position="1"/>
        <end position="32"/>
    </location>
</feature>
<sequence>MSSSMRASRLVALMVAASLLTVLLVMPPSSTTAYAAATVADFRKEYQRIMESAGEGFGAFYRDMTQPPASYAWECTTGSSAAFSVAYASSTAPYAVSVLSTTMTVTRTAVTAGVSYELIGIACDLNAFCGDMVRGASLSFPLKVGAVVIVAGAVTSNGIHNFLPVSFYSIQSSNECSSEHIANVTKVFTSTSAVWVQLWE</sequence>
<reference evidence="3" key="2">
    <citation type="journal article" date="2021" name="Sci. Data">
        <title>Chromosome-scale genome sequencing, assembly and annotation of six genomes from subfamily Leishmaniinae.</title>
        <authorList>
            <person name="Almutairi H."/>
            <person name="Urbaniak M.D."/>
            <person name="Bates M.D."/>
            <person name="Jariyapan N."/>
            <person name="Kwakye-Nuako G."/>
            <person name="Thomaz Soccol V."/>
            <person name="Al-Salem W.S."/>
            <person name="Dillon R.J."/>
            <person name="Bates P.A."/>
            <person name="Gatherer D."/>
        </authorList>
    </citation>
    <scope>NUCLEOTIDE SEQUENCE [LARGE SCALE GENOMIC DNA]</scope>
</reference>
<reference evidence="3" key="1">
    <citation type="journal article" date="2021" name="Microbiol. Resour. Announc.">
        <title>LGAAP: Leishmaniinae Genome Assembly and Annotation Pipeline.</title>
        <authorList>
            <person name="Almutairi H."/>
            <person name="Urbaniak M.D."/>
            <person name="Bates M.D."/>
            <person name="Jariyapan N."/>
            <person name="Kwakye-Nuako G."/>
            <person name="Thomaz-Soccol V."/>
            <person name="Al-Salem W.S."/>
            <person name="Dillon R.J."/>
            <person name="Bates P.A."/>
            <person name="Gatherer D."/>
        </authorList>
    </citation>
    <scope>NUCLEOTIDE SEQUENCE [LARGE SCALE GENOMIC DNA]</scope>
</reference>